<dbReference type="EMBL" id="BSUN01000001">
    <property type="protein sequence ID" value="GMA35614.1"/>
    <property type="molecule type" value="Genomic_DNA"/>
</dbReference>
<feature type="transmembrane region" description="Helical" evidence="4">
    <location>
        <begin position="20"/>
        <end position="40"/>
    </location>
</feature>
<dbReference type="Gene3D" id="1.10.287.950">
    <property type="entry name" value="Methyl-accepting chemotaxis protein"/>
    <property type="match status" value="1"/>
</dbReference>
<dbReference type="PANTHER" id="PTHR32089">
    <property type="entry name" value="METHYL-ACCEPTING CHEMOTAXIS PROTEIN MCPB"/>
    <property type="match status" value="1"/>
</dbReference>
<keyword evidence="7" id="KW-1185">Reference proteome</keyword>
<dbReference type="PANTHER" id="PTHR32089:SF112">
    <property type="entry name" value="LYSOZYME-LIKE PROTEIN-RELATED"/>
    <property type="match status" value="1"/>
</dbReference>
<dbReference type="RefSeq" id="WP_284328093.1">
    <property type="nucleotide sequence ID" value="NZ_BSUN01000001.1"/>
</dbReference>
<accession>A0ABQ6ID31</accession>
<evidence type="ECO:0000256" key="2">
    <source>
        <dbReference type="ARBA" id="ARBA00022989"/>
    </source>
</evidence>
<evidence type="ECO:0000256" key="4">
    <source>
        <dbReference type="SAM" id="Phobius"/>
    </source>
</evidence>
<evidence type="ECO:0000313" key="7">
    <source>
        <dbReference type="Proteomes" id="UP001157125"/>
    </source>
</evidence>
<organism evidence="6 7">
    <name type="scientific">Demequina litorisediminis</name>
    <dbReference type="NCBI Taxonomy" id="1849022"/>
    <lineage>
        <taxon>Bacteria</taxon>
        <taxon>Bacillati</taxon>
        <taxon>Actinomycetota</taxon>
        <taxon>Actinomycetes</taxon>
        <taxon>Micrococcales</taxon>
        <taxon>Demequinaceae</taxon>
        <taxon>Demequina</taxon>
    </lineage>
</organism>
<feature type="region of interest" description="Disordered" evidence="3">
    <location>
        <begin position="242"/>
        <end position="261"/>
    </location>
</feature>
<feature type="transmembrane region" description="Helical" evidence="4">
    <location>
        <begin position="77"/>
        <end position="98"/>
    </location>
</feature>
<feature type="domain" description="HAMP" evidence="5">
    <location>
        <begin position="98"/>
        <end position="150"/>
    </location>
</feature>
<evidence type="ECO:0000256" key="3">
    <source>
        <dbReference type="SAM" id="MobiDB-lite"/>
    </source>
</evidence>
<name>A0ABQ6ID31_9MICO</name>
<comment type="caution">
    <text evidence="6">The sequence shown here is derived from an EMBL/GenBank/DDBJ whole genome shotgun (WGS) entry which is preliminary data.</text>
</comment>
<evidence type="ECO:0000259" key="5">
    <source>
        <dbReference type="PROSITE" id="PS50885"/>
    </source>
</evidence>
<feature type="compositionally biased region" description="Basic and acidic residues" evidence="3">
    <location>
        <begin position="249"/>
        <end position="261"/>
    </location>
</feature>
<reference evidence="7" key="1">
    <citation type="journal article" date="2019" name="Int. J. Syst. Evol. Microbiol.">
        <title>The Global Catalogue of Microorganisms (GCM) 10K type strain sequencing project: providing services to taxonomists for standard genome sequencing and annotation.</title>
        <authorList>
            <consortium name="The Broad Institute Genomics Platform"/>
            <consortium name="The Broad Institute Genome Sequencing Center for Infectious Disease"/>
            <person name="Wu L."/>
            <person name="Ma J."/>
        </authorList>
    </citation>
    <scope>NUCLEOTIDE SEQUENCE [LARGE SCALE GENOMIC DNA]</scope>
    <source>
        <strain evidence="7">NBRC 112299</strain>
    </source>
</reference>
<dbReference type="SMART" id="SM00304">
    <property type="entry name" value="HAMP"/>
    <property type="match status" value="1"/>
</dbReference>
<dbReference type="Pfam" id="PF00672">
    <property type="entry name" value="HAMP"/>
    <property type="match status" value="1"/>
</dbReference>
<dbReference type="PROSITE" id="PS50885">
    <property type="entry name" value="HAMP"/>
    <property type="match status" value="1"/>
</dbReference>
<protein>
    <recommendedName>
        <fullName evidence="5">HAMP domain-containing protein</fullName>
    </recommendedName>
</protein>
<evidence type="ECO:0000313" key="6">
    <source>
        <dbReference type="EMBL" id="GMA35614.1"/>
    </source>
</evidence>
<dbReference type="SUPFAM" id="SSF58104">
    <property type="entry name" value="Methyl-accepting chemotaxis protein (MCP) signaling domain"/>
    <property type="match status" value="1"/>
</dbReference>
<proteinExistence type="predicted"/>
<dbReference type="InterPro" id="IPR003660">
    <property type="entry name" value="HAMP_dom"/>
</dbReference>
<dbReference type="CDD" id="cd06225">
    <property type="entry name" value="HAMP"/>
    <property type="match status" value="1"/>
</dbReference>
<sequence length="261" mass="26058">MPHPVPAGRRRPRVSLTVQILAAFSVGVAIVIGVSLLALYQVDQMSAGQIAVLEQFGARSTAALADAEAEASATRTLITGVLVAAVVGTVGVGLVLAWRITKAARSLTHAISGLADGDLTVDAQVTSRDELGDMSTALTVTAASLRTLVGGIAESAGTVAEAARDLTAASAEVGAASALSDSRATQAAASAGEVDRSVQAVASGAEQMGASIKEISHSANEAARVAAHATAVADAANAKVAEARPVQSGDRRCDQGDHGDC</sequence>
<evidence type="ECO:0000256" key="1">
    <source>
        <dbReference type="ARBA" id="ARBA00022692"/>
    </source>
</evidence>
<keyword evidence="4" id="KW-0472">Membrane</keyword>
<keyword evidence="2 4" id="KW-1133">Transmembrane helix</keyword>
<dbReference type="Proteomes" id="UP001157125">
    <property type="component" value="Unassembled WGS sequence"/>
</dbReference>
<keyword evidence="1 4" id="KW-0812">Transmembrane</keyword>
<gene>
    <name evidence="6" type="ORF">GCM10025876_18180</name>
</gene>